<keyword evidence="3" id="KW-1185">Reference proteome</keyword>
<dbReference type="eggNOG" id="COG0451">
    <property type="taxonomic scope" value="Bacteria"/>
</dbReference>
<organism evidence="2 3">
    <name type="scientific">Thermophagus xiamenensis</name>
    <dbReference type="NCBI Taxonomy" id="385682"/>
    <lineage>
        <taxon>Bacteria</taxon>
        <taxon>Pseudomonadati</taxon>
        <taxon>Bacteroidota</taxon>
        <taxon>Bacteroidia</taxon>
        <taxon>Marinilabiliales</taxon>
        <taxon>Marinilabiliaceae</taxon>
        <taxon>Thermophagus</taxon>
    </lineage>
</organism>
<proteinExistence type="predicted"/>
<reference evidence="2 3" key="1">
    <citation type="submission" date="2016-10" db="EMBL/GenBank/DDBJ databases">
        <authorList>
            <person name="de Groot N.N."/>
        </authorList>
    </citation>
    <scope>NUCLEOTIDE SEQUENCE [LARGE SCALE GENOMIC DNA]</scope>
    <source>
        <strain evidence="2 3">DSM 19012</strain>
    </source>
</reference>
<dbReference type="EMBL" id="FONA01000019">
    <property type="protein sequence ID" value="SFE80818.1"/>
    <property type="molecule type" value="Genomic_DNA"/>
</dbReference>
<gene>
    <name evidence="2" type="ORF">SAMN05444380_11931</name>
</gene>
<dbReference type="STRING" id="385682.SAMN05444380_11931"/>
<dbReference type="SUPFAM" id="SSF51735">
    <property type="entry name" value="NAD(P)-binding Rossmann-fold domains"/>
    <property type="match status" value="1"/>
</dbReference>
<sequence>MKRIIVNGANGFVASNFINDLLKNDYEVVALVRGNGKLSARERVEQSLMQVNRGQLPDIENLSVYNYSLLEKDYALPQTHLNKIFEKEADFFHFAASLKYDQKSKEEIYSTNVEGVDNSVRVFKQYAQGASRFFLVGTAYSCGHINEVFEERFYPDMDVSAFRNYYEWSKRLSENVVQRHMSSDPKFRGHIIRLSQVAGNNETGETFTDYGIFDFAKRVHRLAKRYPGQTIRARIAPEATQNLIPVNTVVDYLMQTIKREEVPVIMNFVAKEPVKNKYVINSLNSKLPITIVPHPGLKHSDMNALERLMAVGMSFTGSYSNLDIRFDTSRRDEVIVQGKDNMDEAIVHKMLAWFIDNVCEKSGKKEAVVVGKH</sequence>
<accession>A0A1I2DK50</accession>
<protein>
    <submittedName>
        <fullName evidence="2">Nucleoside-diphosphate-sugar epimerase</fullName>
    </submittedName>
</protein>
<dbReference type="Gene3D" id="3.40.50.720">
    <property type="entry name" value="NAD(P)-binding Rossmann-like Domain"/>
    <property type="match status" value="1"/>
</dbReference>
<evidence type="ECO:0000313" key="2">
    <source>
        <dbReference type="EMBL" id="SFE80818.1"/>
    </source>
</evidence>
<dbReference type="Pfam" id="PF07993">
    <property type="entry name" value="NAD_binding_4"/>
    <property type="match status" value="1"/>
</dbReference>
<dbReference type="InParanoid" id="A0A1I2DK50"/>
<dbReference type="PANTHER" id="PTHR43000">
    <property type="entry name" value="DTDP-D-GLUCOSE 4,6-DEHYDRATASE-RELATED"/>
    <property type="match status" value="1"/>
</dbReference>
<dbReference type="OrthoDB" id="9785372at2"/>
<dbReference type="RefSeq" id="WP_010527519.1">
    <property type="nucleotide sequence ID" value="NZ_AFSL01000053.1"/>
</dbReference>
<dbReference type="AlphaFoldDB" id="A0A1I2DK50"/>
<dbReference type="Proteomes" id="UP000181976">
    <property type="component" value="Unassembled WGS sequence"/>
</dbReference>
<dbReference type="InterPro" id="IPR036291">
    <property type="entry name" value="NAD(P)-bd_dom_sf"/>
</dbReference>
<dbReference type="InterPro" id="IPR013120">
    <property type="entry name" value="FAR_NAD-bd"/>
</dbReference>
<evidence type="ECO:0000313" key="3">
    <source>
        <dbReference type="Proteomes" id="UP000181976"/>
    </source>
</evidence>
<name>A0A1I2DK50_9BACT</name>
<feature type="domain" description="Thioester reductase (TE)" evidence="1">
    <location>
        <begin position="8"/>
        <end position="251"/>
    </location>
</feature>
<evidence type="ECO:0000259" key="1">
    <source>
        <dbReference type="Pfam" id="PF07993"/>
    </source>
</evidence>